<evidence type="ECO:0000313" key="1">
    <source>
        <dbReference type="EMBL" id="MBM4565516.1"/>
    </source>
</evidence>
<comment type="caution">
    <text evidence="1">The sequence shown here is derived from an EMBL/GenBank/DDBJ whole genome shotgun (WGS) entry which is preliminary data.</text>
</comment>
<sequence length="55" mass="6363">MNHFGIHTRSEPRSRVVVEVDGREFHSGPEVFHSGRKRQNWLVRQGWPALASRPA</sequence>
<name>A0A9Q2SAT6_RHOHA</name>
<dbReference type="AlphaFoldDB" id="A0A9Q2SAT6"/>
<evidence type="ECO:0008006" key="3">
    <source>
        <dbReference type="Google" id="ProtNLM"/>
    </source>
</evidence>
<gene>
    <name evidence="1" type="ORF">GS441_08735</name>
</gene>
<proteinExistence type="predicted"/>
<dbReference type="Proteomes" id="UP000808906">
    <property type="component" value="Unassembled WGS sequence"/>
</dbReference>
<protein>
    <recommendedName>
        <fullName evidence="3">DUF559 domain-containing protein</fullName>
    </recommendedName>
</protein>
<dbReference type="EMBL" id="WUXR01000003">
    <property type="protein sequence ID" value="MBM4565516.1"/>
    <property type="molecule type" value="Genomic_DNA"/>
</dbReference>
<accession>A0A9Q2SAT6</accession>
<organism evidence="1 2">
    <name type="scientific">Rhodococcus hoagii</name>
    <name type="common">Corynebacterium equii</name>
    <dbReference type="NCBI Taxonomy" id="43767"/>
    <lineage>
        <taxon>Bacteria</taxon>
        <taxon>Bacillati</taxon>
        <taxon>Actinomycetota</taxon>
        <taxon>Actinomycetes</taxon>
        <taxon>Mycobacteriales</taxon>
        <taxon>Nocardiaceae</taxon>
        <taxon>Prescottella</taxon>
    </lineage>
</organism>
<evidence type="ECO:0000313" key="2">
    <source>
        <dbReference type="Proteomes" id="UP000808906"/>
    </source>
</evidence>
<reference evidence="1" key="1">
    <citation type="submission" date="2019-11" db="EMBL/GenBank/DDBJ databases">
        <title>Spread of Macrolides and rifampicin resistant Rhodococcus equi in clinical isolates in the USA.</title>
        <authorList>
            <person name="Alvarez-Narvaez S."/>
            <person name="Huber L."/>
            <person name="Cohen N.D."/>
            <person name="Slovis N."/>
            <person name="Greiter M."/>
            <person name="Giguere S."/>
            <person name="Hart K."/>
        </authorList>
    </citation>
    <scope>NUCLEOTIDE SEQUENCE</scope>
    <source>
        <strain evidence="1">Lh_17</strain>
    </source>
</reference>